<evidence type="ECO:0000259" key="6">
    <source>
        <dbReference type="PROSITE" id="PS50835"/>
    </source>
</evidence>
<dbReference type="OrthoDB" id="9932608at2759"/>
<feature type="signal peptide" evidence="5">
    <location>
        <begin position="1"/>
        <end position="20"/>
    </location>
</feature>
<dbReference type="Pfam" id="PF07654">
    <property type="entry name" value="C1-set"/>
    <property type="match status" value="1"/>
</dbReference>
<evidence type="ECO:0000256" key="4">
    <source>
        <dbReference type="SAM" id="Phobius"/>
    </source>
</evidence>
<dbReference type="Gene3D" id="2.60.40.10">
    <property type="entry name" value="Immunoglobulins"/>
    <property type="match status" value="2"/>
</dbReference>
<comment type="caution">
    <text evidence="7">The sequence shown here is derived from an EMBL/GenBank/DDBJ whole genome shotgun (WGS) entry which is preliminary data.</text>
</comment>
<accession>A0A401RFX9</accession>
<gene>
    <name evidence="7" type="ORF">chiPu_0020464</name>
</gene>
<dbReference type="SUPFAM" id="SSF48726">
    <property type="entry name" value="Immunoglobulin"/>
    <property type="match status" value="2"/>
</dbReference>
<proteinExistence type="predicted"/>
<dbReference type="InterPro" id="IPR003599">
    <property type="entry name" value="Ig_sub"/>
</dbReference>
<dbReference type="EMBL" id="BEZZ01002621">
    <property type="protein sequence ID" value="GCC17035.1"/>
    <property type="molecule type" value="Genomic_DNA"/>
</dbReference>
<evidence type="ECO:0000256" key="2">
    <source>
        <dbReference type="ARBA" id="ARBA00023180"/>
    </source>
</evidence>
<dbReference type="Proteomes" id="UP000287033">
    <property type="component" value="Unassembled WGS sequence"/>
</dbReference>
<keyword evidence="5" id="KW-0732">Signal</keyword>
<keyword evidence="4" id="KW-0472">Membrane</keyword>
<dbReference type="STRING" id="137246.A0A401RFX9"/>
<feature type="transmembrane region" description="Helical" evidence="4">
    <location>
        <begin position="240"/>
        <end position="263"/>
    </location>
</feature>
<reference evidence="7 8" key="1">
    <citation type="journal article" date="2018" name="Nat. Ecol. Evol.">
        <title>Shark genomes provide insights into elasmobranch evolution and the origin of vertebrates.</title>
        <authorList>
            <person name="Hara Y"/>
            <person name="Yamaguchi K"/>
            <person name="Onimaru K"/>
            <person name="Kadota M"/>
            <person name="Koyanagi M"/>
            <person name="Keeley SD"/>
            <person name="Tatsumi K"/>
            <person name="Tanaka K"/>
            <person name="Motone F"/>
            <person name="Kageyama Y"/>
            <person name="Nozu R"/>
            <person name="Adachi N"/>
            <person name="Nishimura O"/>
            <person name="Nakagawa R"/>
            <person name="Tanegashima C"/>
            <person name="Kiyatake I"/>
            <person name="Matsumoto R"/>
            <person name="Murakumo K"/>
            <person name="Nishida K"/>
            <person name="Terakita A"/>
            <person name="Kuratani S"/>
            <person name="Sato K"/>
            <person name="Hyodo S Kuraku.S."/>
        </authorList>
    </citation>
    <scope>NUCLEOTIDE SEQUENCE [LARGE SCALE GENOMIC DNA]</scope>
</reference>
<keyword evidence="4" id="KW-0812">Transmembrane</keyword>
<evidence type="ECO:0000313" key="8">
    <source>
        <dbReference type="Proteomes" id="UP000287033"/>
    </source>
</evidence>
<evidence type="ECO:0000256" key="5">
    <source>
        <dbReference type="SAM" id="SignalP"/>
    </source>
</evidence>
<dbReference type="Pfam" id="PF13927">
    <property type="entry name" value="Ig_3"/>
    <property type="match status" value="1"/>
</dbReference>
<feature type="region of interest" description="Disordered" evidence="3">
    <location>
        <begin position="296"/>
        <end position="343"/>
    </location>
</feature>
<feature type="compositionally biased region" description="Polar residues" evidence="3">
    <location>
        <begin position="323"/>
        <end position="343"/>
    </location>
</feature>
<protein>
    <recommendedName>
        <fullName evidence="6">Ig-like domain-containing protein</fullName>
    </recommendedName>
</protein>
<dbReference type="InterPro" id="IPR013783">
    <property type="entry name" value="Ig-like_fold"/>
</dbReference>
<evidence type="ECO:0000256" key="1">
    <source>
        <dbReference type="ARBA" id="ARBA00023157"/>
    </source>
</evidence>
<dbReference type="PROSITE" id="PS50835">
    <property type="entry name" value="IG_LIKE"/>
    <property type="match status" value="2"/>
</dbReference>
<feature type="compositionally biased region" description="Polar residues" evidence="3">
    <location>
        <begin position="296"/>
        <end position="305"/>
    </location>
</feature>
<dbReference type="InterPro" id="IPR003597">
    <property type="entry name" value="Ig_C1-set"/>
</dbReference>
<feature type="chain" id="PRO_5019211554" description="Ig-like domain-containing protein" evidence="5">
    <location>
        <begin position="21"/>
        <end position="343"/>
    </location>
</feature>
<dbReference type="InterPro" id="IPR051755">
    <property type="entry name" value="Ig-like_CS_Receptor"/>
</dbReference>
<keyword evidence="1" id="KW-1015">Disulfide bond</keyword>
<dbReference type="InterPro" id="IPR036179">
    <property type="entry name" value="Ig-like_dom_sf"/>
</dbReference>
<dbReference type="OMA" id="IVICACK"/>
<dbReference type="AlphaFoldDB" id="A0A401RFX9"/>
<keyword evidence="4" id="KW-1133">Transmembrane helix</keyword>
<name>A0A401RFX9_CHIPU</name>
<dbReference type="SMART" id="SM00409">
    <property type="entry name" value="IG"/>
    <property type="match status" value="1"/>
</dbReference>
<sequence length="343" mass="38319">MSNQLPVSCGLAVILTVLCAVPGKSKFSVGQYPKILNETVGSNVTFYCSFPFSRDVSTVRVSWWRDGERDFLQASSDSRYHFEIRNKASAAFHLQHVDVSDSGLYYCRVSNQDKAGQGSGSRLLVIASPNSPQIVPTVFGTGSTIFLRLACLSGAFHSDQLSVRWFVNGSEVLSGIRSQVEPRPGQRFEASSYLEETRPVRNGTLYSCRLSYSGRQVEVRYTYISGTEAFAEPDSGVLPWWIYIAVGSGVFLLLLLIITIILCKFCRVGRRRKREHRCVQHMQKPTNFKMAYTAVDSSGPPTGTKHQYVEKKTACPPVPLRNPQKNNKPSYASPQLRKQQGRK</sequence>
<organism evidence="7 8">
    <name type="scientific">Chiloscyllium punctatum</name>
    <name type="common">Brownbanded bambooshark</name>
    <name type="synonym">Hemiscyllium punctatum</name>
    <dbReference type="NCBI Taxonomy" id="137246"/>
    <lineage>
        <taxon>Eukaryota</taxon>
        <taxon>Metazoa</taxon>
        <taxon>Chordata</taxon>
        <taxon>Craniata</taxon>
        <taxon>Vertebrata</taxon>
        <taxon>Chondrichthyes</taxon>
        <taxon>Elasmobranchii</taxon>
        <taxon>Galeomorphii</taxon>
        <taxon>Galeoidea</taxon>
        <taxon>Orectolobiformes</taxon>
        <taxon>Hemiscylliidae</taxon>
        <taxon>Chiloscyllium</taxon>
    </lineage>
</organism>
<dbReference type="InterPro" id="IPR007110">
    <property type="entry name" value="Ig-like_dom"/>
</dbReference>
<dbReference type="PANTHER" id="PTHR19971">
    <property type="entry name" value="SIGNAL-REGULATORY PROTEIN BETA"/>
    <property type="match status" value="1"/>
</dbReference>
<keyword evidence="8" id="KW-1185">Reference proteome</keyword>
<keyword evidence="2" id="KW-0325">Glycoprotein</keyword>
<evidence type="ECO:0000256" key="3">
    <source>
        <dbReference type="SAM" id="MobiDB-lite"/>
    </source>
</evidence>
<feature type="domain" description="Ig-like" evidence="6">
    <location>
        <begin position="132"/>
        <end position="225"/>
    </location>
</feature>
<feature type="domain" description="Ig-like" evidence="6">
    <location>
        <begin position="22"/>
        <end position="124"/>
    </location>
</feature>
<evidence type="ECO:0000313" key="7">
    <source>
        <dbReference type="EMBL" id="GCC17035.1"/>
    </source>
</evidence>